<dbReference type="PRINTS" id="PR00153">
    <property type="entry name" value="CSAPPISMRASE"/>
</dbReference>
<sequence length="468" mass="53133">MASGILVNVKEEVTCPICLELLTEPLSLHCGHSFCQACITANHKKSMLYKEGERSCPVCRISYQPENIQPNRHVANIVEKLREVKLSPEEGQKVDHCARHGEKLLLFCQEDSKVICWLCERSQEHRGHHTFLMEEVAQEYHVKLQTALEMLRQKQQEAEKLEADIREEKASWKIQIDHDKTNVLADFEQLREILDREESNELQNLEKEEEDILKSLTKSETKMVQQTQYVRELISDLEHRLQGSMMELLQGVDGIIKRIENMTLKKPKTFHKNQRRVFRAPDLKGMLDMFRDAAAEESPVLLAMVNPTVIFDIAVDGEPLGRVSFELFADKVPKTAENFRALSTGEKGFGYKGSCFHRIIPGFMCQGGNLTHHNGTGGKSIYGEKFEDENFILKHTGPGILSMANAGPNTNGSQFFICTAKTEWLDGKHVVFGKVKEGMNIVEAMERFGSRNGKTSKKITIADCGQLE</sequence>
<dbReference type="InterPro" id="IPR013083">
    <property type="entry name" value="Znf_RING/FYVE/PHD"/>
</dbReference>
<dbReference type="Gene3D" id="2.40.100.10">
    <property type="entry name" value="Cyclophilin-like"/>
    <property type="match status" value="1"/>
</dbReference>
<comment type="catalytic activity">
    <reaction evidence="1">
        <text>S-ubiquitinyl-[E2 ubiquitin-conjugating enzyme]-L-cysteine + [acceptor protein]-L-lysine = [E2 ubiquitin-conjugating enzyme]-L-cysteine + N(6)-ubiquitinyl-[acceptor protein]-L-lysine.</text>
        <dbReference type="EC" id="2.3.2.27"/>
    </reaction>
</comment>
<keyword evidence="19 39" id="KW-0863">Zinc-finger</keyword>
<dbReference type="GO" id="GO:0006914">
    <property type="term" value="P:autophagy"/>
    <property type="evidence" value="ECO:0007669"/>
    <property type="project" value="UniProtKB-KW"/>
</dbReference>
<evidence type="ECO:0000259" key="42">
    <source>
        <dbReference type="PROSITE" id="PS50089"/>
    </source>
</evidence>
<dbReference type="FunFam" id="3.30.160.60:FF:000386">
    <property type="entry name" value="Tripartite motif-containing 5 (Predicted)"/>
    <property type="match status" value="1"/>
</dbReference>
<proteinExistence type="evidence at transcript level"/>
<dbReference type="SUPFAM" id="SSF57845">
    <property type="entry name" value="B-box zinc-binding domain"/>
    <property type="match status" value="1"/>
</dbReference>
<evidence type="ECO:0000256" key="30">
    <source>
        <dbReference type="ARBA" id="ARBA00023242"/>
    </source>
</evidence>
<evidence type="ECO:0000259" key="43">
    <source>
        <dbReference type="PROSITE" id="PS50119"/>
    </source>
</evidence>
<dbReference type="InterPro" id="IPR020892">
    <property type="entry name" value="Cyclophilin-type_PPIase_CS"/>
</dbReference>
<evidence type="ECO:0000256" key="28">
    <source>
        <dbReference type="ARBA" id="ARBA00023118"/>
    </source>
</evidence>
<evidence type="ECO:0000256" key="27">
    <source>
        <dbReference type="ARBA" id="ARBA00023110"/>
    </source>
</evidence>
<evidence type="ECO:0000256" key="14">
    <source>
        <dbReference type="ARBA" id="ARBA00022553"/>
    </source>
</evidence>
<evidence type="ECO:0000256" key="8">
    <source>
        <dbReference type="ARBA" id="ARBA00012483"/>
    </source>
</evidence>
<evidence type="ECO:0000256" key="31">
    <source>
        <dbReference type="ARBA" id="ARBA00032496"/>
    </source>
</evidence>
<evidence type="ECO:0000256" key="35">
    <source>
        <dbReference type="ARBA" id="ARBA00041927"/>
    </source>
</evidence>
<evidence type="ECO:0000256" key="13">
    <source>
        <dbReference type="ARBA" id="ARBA00022525"/>
    </source>
</evidence>
<evidence type="ECO:0000256" key="7">
    <source>
        <dbReference type="ARBA" id="ARBA00008518"/>
    </source>
</evidence>
<dbReference type="PROSITE" id="PS00518">
    <property type="entry name" value="ZF_RING_1"/>
    <property type="match status" value="1"/>
</dbReference>
<evidence type="ECO:0000256" key="15">
    <source>
        <dbReference type="ARBA" id="ARBA00022588"/>
    </source>
</evidence>
<keyword evidence="23" id="KW-0391">Immunity</keyword>
<keyword evidence="24" id="KW-0007">Acetylation</keyword>
<keyword evidence="20" id="KW-0833">Ubl conjugation pathway</keyword>
<dbReference type="GO" id="GO:0005576">
    <property type="term" value="C:extracellular region"/>
    <property type="evidence" value="ECO:0007669"/>
    <property type="project" value="UniProtKB-SubCell"/>
</dbReference>
<dbReference type="SMART" id="SM00336">
    <property type="entry name" value="BBOX"/>
    <property type="match status" value="1"/>
</dbReference>
<name>G0YW26_MACFA</name>
<dbReference type="GO" id="GO:0003755">
    <property type="term" value="F:peptidyl-prolyl cis-trans isomerase activity"/>
    <property type="evidence" value="ECO:0007669"/>
    <property type="project" value="UniProtKB-KW"/>
</dbReference>
<evidence type="ECO:0000256" key="2">
    <source>
        <dbReference type="ARBA" id="ARBA00000971"/>
    </source>
</evidence>
<dbReference type="GO" id="GO:0006457">
    <property type="term" value="P:protein folding"/>
    <property type="evidence" value="ECO:0007669"/>
    <property type="project" value="InterPro"/>
</dbReference>
<gene>
    <name evidence="44" type="primary">TRIMCyp</name>
</gene>
<evidence type="ECO:0000256" key="4">
    <source>
        <dbReference type="ARBA" id="ARBA00004496"/>
    </source>
</evidence>
<dbReference type="FunFam" id="3.30.40.10:FF:000144">
    <property type="entry name" value="Tripartite motif-containing 5 (Predicted)"/>
    <property type="match status" value="1"/>
</dbReference>
<dbReference type="EMBL" id="HQ834753">
    <property type="protein sequence ID" value="AEL20213.1"/>
    <property type="molecule type" value="mRNA"/>
</dbReference>
<keyword evidence="29" id="KW-0413">Isomerase</keyword>
<evidence type="ECO:0000256" key="17">
    <source>
        <dbReference type="ARBA" id="ARBA00022703"/>
    </source>
</evidence>
<dbReference type="CDD" id="cd01926">
    <property type="entry name" value="cyclophilin_ABH_like"/>
    <property type="match status" value="1"/>
</dbReference>
<dbReference type="Pfam" id="PF00643">
    <property type="entry name" value="zf-B_box"/>
    <property type="match status" value="1"/>
</dbReference>
<dbReference type="CDD" id="cd19761">
    <property type="entry name" value="Bbox2_TRIM5-like"/>
    <property type="match status" value="1"/>
</dbReference>
<evidence type="ECO:0000256" key="20">
    <source>
        <dbReference type="ARBA" id="ARBA00022786"/>
    </source>
</evidence>
<evidence type="ECO:0000256" key="25">
    <source>
        <dbReference type="ARBA" id="ARBA00023006"/>
    </source>
</evidence>
<keyword evidence="22" id="KW-0832">Ubl conjugation</keyword>
<organism evidence="44">
    <name type="scientific">Macaca fascicularis</name>
    <name type="common">Crab-eating macaque</name>
    <name type="synonym">Cynomolgus monkey</name>
    <dbReference type="NCBI Taxonomy" id="9541"/>
    <lineage>
        <taxon>Eukaryota</taxon>
        <taxon>Metazoa</taxon>
        <taxon>Chordata</taxon>
        <taxon>Craniata</taxon>
        <taxon>Vertebrata</taxon>
        <taxon>Euteleostomi</taxon>
        <taxon>Mammalia</taxon>
        <taxon>Eutheria</taxon>
        <taxon>Euarchontoglires</taxon>
        <taxon>Primates</taxon>
        <taxon>Haplorrhini</taxon>
        <taxon>Catarrhini</taxon>
        <taxon>Cercopithecidae</taxon>
        <taxon>Cercopithecinae</taxon>
        <taxon>Macaca</taxon>
    </lineage>
</organism>
<evidence type="ECO:0000256" key="34">
    <source>
        <dbReference type="ARBA" id="ARBA00040928"/>
    </source>
</evidence>
<dbReference type="Gene3D" id="3.30.40.10">
    <property type="entry name" value="Zinc/RING finger domain, C3HC4 (zinc finger)"/>
    <property type="match status" value="1"/>
</dbReference>
<feature type="coiled-coil region" evidence="40">
    <location>
        <begin position="137"/>
        <end position="222"/>
    </location>
</feature>
<keyword evidence="21" id="KW-0862">Zinc</keyword>
<keyword evidence="28" id="KW-0051">Antiviral defense</keyword>
<keyword evidence="26 40" id="KW-0175">Coiled coil</keyword>
<dbReference type="UniPathway" id="UPA00143"/>
<accession>G0YW26</accession>
<dbReference type="InterPro" id="IPR017907">
    <property type="entry name" value="Znf_RING_CS"/>
</dbReference>
<dbReference type="GO" id="GO:0006915">
    <property type="term" value="P:apoptotic process"/>
    <property type="evidence" value="ECO:0007669"/>
    <property type="project" value="UniProtKB-KW"/>
</dbReference>
<comment type="subcellular location">
    <subcellularLocation>
        <location evidence="4">Cytoplasm</location>
    </subcellularLocation>
    <subcellularLocation>
        <location evidence="3">Nucleus</location>
    </subcellularLocation>
    <subcellularLocation>
        <location evidence="5">Secreted</location>
    </subcellularLocation>
</comment>
<comment type="catalytic activity">
    <reaction evidence="2">
        <text>[protein]-peptidylproline (omega=180) = [protein]-peptidylproline (omega=0)</text>
        <dbReference type="Rhea" id="RHEA:16237"/>
        <dbReference type="Rhea" id="RHEA-COMP:10747"/>
        <dbReference type="Rhea" id="RHEA-COMP:10748"/>
        <dbReference type="ChEBI" id="CHEBI:83833"/>
        <dbReference type="ChEBI" id="CHEBI:83834"/>
        <dbReference type="EC" id="5.2.1.8"/>
    </reaction>
</comment>
<evidence type="ECO:0000259" key="41">
    <source>
        <dbReference type="PROSITE" id="PS50072"/>
    </source>
</evidence>
<dbReference type="PANTHER" id="PTHR11071:SF490">
    <property type="entry name" value="PEPTIDYL-PROLYL CIS-TRANS ISOMERASE A"/>
    <property type="match status" value="1"/>
</dbReference>
<evidence type="ECO:0000256" key="21">
    <source>
        <dbReference type="ARBA" id="ARBA00022833"/>
    </source>
</evidence>
<evidence type="ECO:0000256" key="23">
    <source>
        <dbReference type="ARBA" id="ARBA00022859"/>
    </source>
</evidence>
<evidence type="ECO:0000256" key="5">
    <source>
        <dbReference type="ARBA" id="ARBA00004613"/>
    </source>
</evidence>
<comment type="pathway">
    <text evidence="6">Protein modification; protein ubiquitination.</text>
</comment>
<evidence type="ECO:0000256" key="40">
    <source>
        <dbReference type="SAM" id="Coils"/>
    </source>
</evidence>
<evidence type="ECO:0000256" key="12">
    <source>
        <dbReference type="ARBA" id="ARBA00022499"/>
    </source>
</evidence>
<dbReference type="GO" id="GO:0016567">
    <property type="term" value="P:protein ubiquitination"/>
    <property type="evidence" value="ECO:0007669"/>
    <property type="project" value="UniProtKB-UniPathway"/>
</dbReference>
<keyword evidence="14" id="KW-0597">Phosphoprotein</keyword>
<feature type="domain" description="RING-type" evidence="42">
    <location>
        <begin position="15"/>
        <end position="60"/>
    </location>
</feature>
<evidence type="ECO:0000313" key="44">
    <source>
        <dbReference type="EMBL" id="AEL20213.1"/>
    </source>
</evidence>
<evidence type="ECO:0000256" key="22">
    <source>
        <dbReference type="ARBA" id="ARBA00022843"/>
    </source>
</evidence>
<dbReference type="InterPro" id="IPR000315">
    <property type="entry name" value="Znf_B-box"/>
</dbReference>
<feature type="domain" description="B box-type" evidence="43">
    <location>
        <begin position="92"/>
        <end position="133"/>
    </location>
</feature>
<evidence type="ECO:0000256" key="16">
    <source>
        <dbReference type="ARBA" id="ARBA00022679"/>
    </source>
</evidence>
<dbReference type="Gene3D" id="3.30.160.60">
    <property type="entry name" value="Classic Zinc Finger"/>
    <property type="match status" value="1"/>
</dbReference>
<comment type="subunit">
    <text evidence="38">Interacts with protein phosphatase PPP3CA/calcineurin A. Interacts with isoform 2 of BSG/CD147. Interacts with FOXO1; the interaction promotes FOXO1 dephosphorylation, nuclear accumulation and transcriptional activity. Interacts with integrin ITGA2B:ITGB3; the interaction is ROS and peptidyl-prolyl cis-trans isomerase (PPIase) activity-dependent and is increased in the presence of thrombin. Interacts with MAP3K5. Interacts with TARDBP; the interaction is dependent on the RNA-binding activity of TARDBP and the PPIase activity of PPIA/CYPA and the acetylation of PPIA/CYPA at Lys-125 favors the interaction. Interacts with HNRNPA1, HNRNPA2B1, HNRNPC, RBMX, HNRNPK and HNRNPM.</text>
</comment>
<evidence type="ECO:0000256" key="38">
    <source>
        <dbReference type="ARBA" id="ARBA00065572"/>
    </source>
</evidence>
<dbReference type="GO" id="GO:0016018">
    <property type="term" value="F:cyclosporin A binding"/>
    <property type="evidence" value="ECO:0007669"/>
    <property type="project" value="TreeGrafter"/>
</dbReference>
<keyword evidence="12" id="KW-1017">Isopeptide bond</keyword>
<dbReference type="Pfam" id="PF00160">
    <property type="entry name" value="Pro_isomerase"/>
    <property type="match status" value="1"/>
</dbReference>
<comment type="similarity">
    <text evidence="7">Belongs to the TRIM/RBCC family.</text>
</comment>
<evidence type="ECO:0000256" key="10">
    <source>
        <dbReference type="ARBA" id="ARBA00014825"/>
    </source>
</evidence>
<dbReference type="InterPro" id="IPR027370">
    <property type="entry name" value="Znf-RING_euk"/>
</dbReference>
<keyword evidence="13" id="KW-0964">Secreted</keyword>
<keyword evidence="15" id="KW-0399">Innate immunity</keyword>
<dbReference type="CDD" id="cd16591">
    <property type="entry name" value="RING-HC_TRIM5-like_C-IV"/>
    <property type="match status" value="1"/>
</dbReference>
<keyword evidence="11" id="KW-0963">Cytoplasm</keyword>
<evidence type="ECO:0000256" key="18">
    <source>
        <dbReference type="ARBA" id="ARBA00022723"/>
    </source>
</evidence>
<keyword evidence="16" id="KW-0808">Transferase</keyword>
<dbReference type="PROSITE" id="PS50072">
    <property type="entry name" value="CSA_PPIASE_2"/>
    <property type="match status" value="1"/>
</dbReference>
<dbReference type="InterPro" id="IPR029000">
    <property type="entry name" value="Cyclophilin-like_dom_sf"/>
</dbReference>
<dbReference type="PROSITE" id="PS50089">
    <property type="entry name" value="ZF_RING_2"/>
    <property type="match status" value="1"/>
</dbReference>
<evidence type="ECO:0000256" key="32">
    <source>
        <dbReference type="ARBA" id="ARBA00033283"/>
    </source>
</evidence>
<dbReference type="EC" id="5.2.1.8" evidence="9"/>
<evidence type="ECO:0000256" key="1">
    <source>
        <dbReference type="ARBA" id="ARBA00000900"/>
    </source>
</evidence>
<reference evidence="44" key="1">
    <citation type="journal article" date="2011" name="J. Virol.">
        <title>Variable Prevalence and Functional Diversity of the Antiretroviral Restriction Factor TRIMCyp in Macaca fascicularis.</title>
        <authorList>
            <person name="Dietrich E.A."/>
            <person name="Brennan G."/>
            <person name="Ferguson B."/>
            <person name="Wiseman R.W."/>
            <person name="O'Connor D."/>
            <person name="Hu S.L."/>
        </authorList>
    </citation>
    <scope>NUCLEOTIDE SEQUENCE</scope>
    <source>
        <strain evidence="44">04134</strain>
    </source>
</reference>
<dbReference type="SUPFAM" id="SSF57850">
    <property type="entry name" value="RING/U-box"/>
    <property type="match status" value="1"/>
</dbReference>
<keyword evidence="25" id="KW-0072">Autophagy</keyword>
<evidence type="ECO:0000256" key="19">
    <source>
        <dbReference type="ARBA" id="ARBA00022771"/>
    </source>
</evidence>
<dbReference type="GO" id="GO:0008270">
    <property type="term" value="F:zinc ion binding"/>
    <property type="evidence" value="ECO:0007669"/>
    <property type="project" value="UniProtKB-KW"/>
</dbReference>
<dbReference type="InterPro" id="IPR002130">
    <property type="entry name" value="Cyclophilin-type_PPIase_dom"/>
</dbReference>
<dbReference type="PROSITE" id="PS00170">
    <property type="entry name" value="CSA_PPIASE_1"/>
    <property type="match status" value="1"/>
</dbReference>
<evidence type="ECO:0000256" key="11">
    <source>
        <dbReference type="ARBA" id="ARBA00022490"/>
    </source>
</evidence>
<keyword evidence="18" id="KW-0479">Metal-binding</keyword>
<comment type="similarity">
    <text evidence="33">Belongs to the cyclophilin-type PPIase family. PPIase A subfamily.</text>
</comment>
<evidence type="ECO:0000256" key="6">
    <source>
        <dbReference type="ARBA" id="ARBA00004906"/>
    </source>
</evidence>
<evidence type="ECO:0000256" key="29">
    <source>
        <dbReference type="ARBA" id="ARBA00023235"/>
    </source>
</evidence>
<evidence type="ECO:0000256" key="26">
    <source>
        <dbReference type="ARBA" id="ARBA00023054"/>
    </source>
</evidence>
<dbReference type="FunFam" id="2.40.100.10:FF:000011">
    <property type="entry name" value="Peptidyl-prolyl cis-trans isomerase A"/>
    <property type="match status" value="1"/>
</dbReference>
<dbReference type="GO" id="GO:0051607">
    <property type="term" value="P:defense response to virus"/>
    <property type="evidence" value="ECO:0007669"/>
    <property type="project" value="UniProtKB-KW"/>
</dbReference>
<evidence type="ECO:0000256" key="37">
    <source>
        <dbReference type="ARBA" id="ARBA00043067"/>
    </source>
</evidence>
<dbReference type="EC" id="2.3.2.27" evidence="8"/>
<dbReference type="Pfam" id="PF13445">
    <property type="entry name" value="zf-RING_UBOX"/>
    <property type="match status" value="1"/>
</dbReference>
<evidence type="ECO:0000256" key="36">
    <source>
        <dbReference type="ARBA" id="ARBA00042505"/>
    </source>
</evidence>
<feature type="domain" description="PPIase cyclophilin-type" evidence="41">
    <location>
        <begin position="310"/>
        <end position="466"/>
    </location>
</feature>
<keyword evidence="30" id="KW-0539">Nucleus</keyword>
<dbReference type="PANTHER" id="PTHR11071">
    <property type="entry name" value="PEPTIDYL-PROLYL CIS-TRANS ISOMERASE"/>
    <property type="match status" value="1"/>
</dbReference>
<dbReference type="GO" id="GO:0005634">
    <property type="term" value="C:nucleus"/>
    <property type="evidence" value="ECO:0007669"/>
    <property type="project" value="UniProtKB-SubCell"/>
</dbReference>
<evidence type="ECO:0000256" key="24">
    <source>
        <dbReference type="ARBA" id="ARBA00022990"/>
    </source>
</evidence>
<dbReference type="PROSITE" id="PS50119">
    <property type="entry name" value="ZF_BBOX"/>
    <property type="match status" value="1"/>
</dbReference>
<evidence type="ECO:0000256" key="9">
    <source>
        <dbReference type="ARBA" id="ARBA00013194"/>
    </source>
</evidence>
<protein>
    <recommendedName>
        <fullName evidence="34">Peptidyl-prolyl cis-trans isomerase A</fullName>
        <ecNumber evidence="8">2.3.2.27</ecNumber>
        <ecNumber evidence="9">5.2.1.8</ecNumber>
    </recommendedName>
    <alternativeName>
        <fullName evidence="36">Cyclophilin A</fullName>
    </alternativeName>
    <alternativeName>
        <fullName evidence="37">Cyclosporin A-binding protein</fullName>
    </alternativeName>
    <alternativeName>
        <fullName evidence="32">RING-type E3 ubiquitin transferase TRIM5</fullName>
    </alternativeName>
    <alternativeName>
        <fullName evidence="35">Rotamase A</fullName>
    </alternativeName>
    <alternativeName>
        <fullName evidence="31">TRIM5alpha</fullName>
    </alternativeName>
    <alternativeName>
        <fullName evidence="10">Tripartite motif-containing protein 5</fullName>
    </alternativeName>
</protein>
<evidence type="ECO:0000256" key="39">
    <source>
        <dbReference type="PROSITE-ProRule" id="PRU00024"/>
    </source>
</evidence>
<dbReference type="GO" id="GO:0005737">
    <property type="term" value="C:cytoplasm"/>
    <property type="evidence" value="ECO:0007669"/>
    <property type="project" value="UniProtKB-SubCell"/>
</dbReference>
<dbReference type="SUPFAM" id="SSF50891">
    <property type="entry name" value="Cyclophilin-like"/>
    <property type="match status" value="1"/>
</dbReference>
<dbReference type="AlphaFoldDB" id="G0YW26"/>
<evidence type="ECO:0000256" key="33">
    <source>
        <dbReference type="ARBA" id="ARBA00037940"/>
    </source>
</evidence>
<keyword evidence="27" id="KW-0697">Rotamase</keyword>
<keyword evidence="17" id="KW-0053">Apoptosis</keyword>
<dbReference type="GO" id="GO:0061630">
    <property type="term" value="F:ubiquitin protein ligase activity"/>
    <property type="evidence" value="ECO:0007669"/>
    <property type="project" value="UniProtKB-EC"/>
</dbReference>
<evidence type="ECO:0000256" key="3">
    <source>
        <dbReference type="ARBA" id="ARBA00004123"/>
    </source>
</evidence>
<dbReference type="InterPro" id="IPR001841">
    <property type="entry name" value="Znf_RING"/>
</dbReference>
<dbReference type="GO" id="GO:0045087">
    <property type="term" value="P:innate immune response"/>
    <property type="evidence" value="ECO:0007669"/>
    <property type="project" value="UniProtKB-KW"/>
</dbReference>
<dbReference type="SMART" id="SM00184">
    <property type="entry name" value="RING"/>
    <property type="match status" value="1"/>
</dbReference>